<gene>
    <name evidence="1" type="ordered locus">Cla_0299</name>
</gene>
<reference evidence="1 2" key="1">
    <citation type="journal article" date="2008" name="Foodborne Pathog. Dis.">
        <title>The complete genome sequence and analysis of the human pathogen Campylobacter lari.</title>
        <authorList>
            <person name="Miller W.G."/>
            <person name="Wang G."/>
            <person name="Binnewies T.T."/>
            <person name="Parker C.T."/>
        </authorList>
    </citation>
    <scope>NUCLEOTIDE SEQUENCE [LARGE SCALE GENOMIC DNA]</scope>
    <source>
        <strain evidence="2">RM2100 / D67 / ATCC BAA-1060</strain>
    </source>
</reference>
<dbReference type="AlphaFoldDB" id="B9KF26"/>
<protein>
    <submittedName>
        <fullName evidence="1">Capsular polysaccharide biosynthesis protein, putative glycosyltransferase (DUF2972 domain)</fullName>
    </submittedName>
</protein>
<dbReference type="eggNOG" id="COG1216">
    <property type="taxonomic scope" value="Bacteria"/>
</dbReference>
<keyword evidence="1" id="KW-0808">Transferase</keyword>
<proteinExistence type="predicted"/>
<evidence type="ECO:0000313" key="2">
    <source>
        <dbReference type="Proteomes" id="UP000007727"/>
    </source>
</evidence>
<dbReference type="Proteomes" id="UP000007727">
    <property type="component" value="Chromosome"/>
</dbReference>
<dbReference type="EMBL" id="CP000932">
    <property type="protein sequence ID" value="ACM63661.1"/>
    <property type="molecule type" value="Genomic_DNA"/>
</dbReference>
<organism evidence="1 2">
    <name type="scientific">Campylobacter lari (strain RM2100 / D67 / ATCC BAA-1060)</name>
    <dbReference type="NCBI Taxonomy" id="306263"/>
    <lineage>
        <taxon>Bacteria</taxon>
        <taxon>Pseudomonadati</taxon>
        <taxon>Campylobacterota</taxon>
        <taxon>Epsilonproteobacteria</taxon>
        <taxon>Campylobacterales</taxon>
        <taxon>Campylobacteraceae</taxon>
        <taxon>Campylobacter</taxon>
    </lineage>
</organism>
<evidence type="ECO:0000313" key="1">
    <source>
        <dbReference type="EMBL" id="ACM63661.1"/>
    </source>
</evidence>
<keyword evidence="2" id="KW-1185">Reference proteome</keyword>
<dbReference type="STRING" id="306263.Cla_0299"/>
<dbReference type="KEGG" id="cla:CLA_0299"/>
<dbReference type="HOGENOM" id="CLU_040137_0_0_7"/>
<dbReference type="RefSeq" id="WP_012661044.1">
    <property type="nucleotide sequence ID" value="NC_012039.1"/>
</dbReference>
<dbReference type="PATRIC" id="fig|306263.5.peg.296"/>
<name>B9KF26_CAMLR</name>
<dbReference type="GO" id="GO:0016740">
    <property type="term" value="F:transferase activity"/>
    <property type="evidence" value="ECO:0007669"/>
    <property type="project" value="UniProtKB-KW"/>
</dbReference>
<sequence>MFNPNSAIDRIKNSLSYKLGLAIIECKKQHGRGRYITLPYKLYKIKQQHFKEQKLYKQTIKIFPQLAYPKVESCKDYNESIRYKYHLSYMLGEALICAHKAWYKGGYFMLPSLLKEKYKIYKNIQDIISILPQKLHYRFYNSIIKNHKINIQDLVDVLKQHKDYKPILENIFHNFDFFVKHFDLIRIWLSSKDFKEKYKQENHPYPSLLDPKKLNDENEKINYKNIPAELAWEMNLPLPDNYKFVYPLFGLSGGGALTSFFNKCGFSMNYDFHRDFEKSYVVNYNSFLKRNQNILYYTEYGLNVKNRNKFLSLLCQNNIVFLVRDPISRLKTGVNHHTNNPKSDLRTFDLGSDYNKILKCKTYGTGDINNHYARKPKIDYLKLWLSNDRWFLYLSFLESLRLVKLNITYIDMEEIKPEKAFDTMCVLANKFGFSKPTDESFFKGVMNGDLLGVIPFTLCVYSIDLNGSYAIGKNNSIHLQITSTNLIEFYGKSKEYINIVSDFFDKPLKYDNLGIFIKPQDYERLRQSSELMQATKKYLVNFIKALEERIEIEKSKLFKEDDVLKYLKENKELRIRLKELLDKELAHIKQYRPDIVASWKYYQEFEKMCKELDGN</sequence>
<accession>B9KF26</accession>
<dbReference type="InterPro" id="IPR021353">
    <property type="entry name" value="DUF2972"/>
</dbReference>
<dbReference type="Pfam" id="PF11186">
    <property type="entry name" value="DUF2972"/>
    <property type="match status" value="1"/>
</dbReference>